<comment type="cofactor">
    <cofactor evidence="1">
        <name>Mg(2+)</name>
        <dbReference type="ChEBI" id="CHEBI:18420"/>
    </cofactor>
</comment>
<proteinExistence type="predicted"/>
<evidence type="ECO:0000259" key="4">
    <source>
        <dbReference type="PROSITE" id="PS51462"/>
    </source>
</evidence>
<dbReference type="PATRIC" id="fig|679200.3.peg.1343"/>
<dbReference type="OrthoDB" id="9806150at2"/>
<evidence type="ECO:0000313" key="6">
    <source>
        <dbReference type="Proteomes" id="UP000003011"/>
    </source>
</evidence>
<dbReference type="GO" id="GO:0006753">
    <property type="term" value="P:nucleoside phosphate metabolic process"/>
    <property type="evidence" value="ECO:0007669"/>
    <property type="project" value="TreeGrafter"/>
</dbReference>
<dbReference type="Gene3D" id="3.90.79.10">
    <property type="entry name" value="Nucleoside Triphosphate Pyrophosphohydrolase"/>
    <property type="match status" value="1"/>
</dbReference>
<dbReference type="AlphaFoldDB" id="G5GI70"/>
<dbReference type="RefSeq" id="WP_005540765.1">
    <property type="nucleotide sequence ID" value="NZ_JH378832.1"/>
</dbReference>
<sequence>MDKDKPGPTCQKVSKETGLSRVPETKPLGQIKRTKRELAYEGTVIKVYKDYMETGSHKAVWDYIHHDGAAAVVPVTDKGRIIMVRQYRNALDRYTLELPAGKLDSPHEEKRFCAFRELEEETGMKVDSPEDLEFLIKVNTTVAFCDEEIDIFIAKNLKKSRQKLDEDEFINIEEWELSDLLSLIYKGKISDGKTVAGICAYALHLNKI</sequence>
<comment type="caution">
    <text evidence="5">The sequence shown here is derived from an EMBL/GenBank/DDBJ whole genome shotgun (WGS) entry which is preliminary data.</text>
</comment>
<dbReference type="PANTHER" id="PTHR11839:SF18">
    <property type="entry name" value="NUDIX HYDROLASE DOMAIN-CONTAINING PROTEIN"/>
    <property type="match status" value="1"/>
</dbReference>
<keyword evidence="2" id="KW-0378">Hydrolase</keyword>
<feature type="region of interest" description="Disordered" evidence="3">
    <location>
        <begin position="1"/>
        <end position="28"/>
    </location>
</feature>
<name>G5GI70_9FIRM</name>
<accession>G5GI70</accession>
<dbReference type="PANTHER" id="PTHR11839">
    <property type="entry name" value="UDP/ADP-SUGAR PYROPHOSPHATASE"/>
    <property type="match status" value="1"/>
</dbReference>
<dbReference type="eggNOG" id="COG0494">
    <property type="taxonomic scope" value="Bacteria"/>
</dbReference>
<dbReference type="PROSITE" id="PS51462">
    <property type="entry name" value="NUDIX"/>
    <property type="match status" value="1"/>
</dbReference>
<dbReference type="CDD" id="cd03424">
    <property type="entry name" value="NUDIX_ADPRase_Nudt5_UGPPase_Nudt14"/>
    <property type="match status" value="1"/>
</dbReference>
<protein>
    <recommendedName>
        <fullName evidence="4">Nudix hydrolase domain-containing protein</fullName>
    </recommendedName>
</protein>
<gene>
    <name evidence="5" type="ORF">HMPREF9333_01260</name>
</gene>
<dbReference type="Pfam" id="PF00293">
    <property type="entry name" value="NUDIX"/>
    <property type="match status" value="1"/>
</dbReference>
<dbReference type="Proteomes" id="UP000003011">
    <property type="component" value="Unassembled WGS sequence"/>
</dbReference>
<dbReference type="STRING" id="679200.HMPREF9333_01260"/>
<keyword evidence="6" id="KW-1185">Reference proteome</keyword>
<feature type="domain" description="Nudix hydrolase" evidence="4">
    <location>
        <begin position="64"/>
        <end position="197"/>
    </location>
</feature>
<dbReference type="EMBL" id="ACZL01000021">
    <property type="protein sequence ID" value="EHI55545.1"/>
    <property type="molecule type" value="Genomic_DNA"/>
</dbReference>
<organism evidence="5 6">
    <name type="scientific">Johnsonella ignava ATCC 51276</name>
    <dbReference type="NCBI Taxonomy" id="679200"/>
    <lineage>
        <taxon>Bacteria</taxon>
        <taxon>Bacillati</taxon>
        <taxon>Bacillota</taxon>
        <taxon>Clostridia</taxon>
        <taxon>Lachnospirales</taxon>
        <taxon>Lachnospiraceae</taxon>
        <taxon>Johnsonella</taxon>
    </lineage>
</organism>
<dbReference type="GO" id="GO:0016787">
    <property type="term" value="F:hydrolase activity"/>
    <property type="evidence" value="ECO:0007669"/>
    <property type="project" value="UniProtKB-KW"/>
</dbReference>
<evidence type="ECO:0000256" key="2">
    <source>
        <dbReference type="ARBA" id="ARBA00022801"/>
    </source>
</evidence>
<reference evidence="5 6" key="1">
    <citation type="submission" date="2011-08" db="EMBL/GenBank/DDBJ databases">
        <title>The Genome Sequence of Johnsonella ignava ATCC 51276.</title>
        <authorList>
            <consortium name="The Broad Institute Genome Sequencing Platform"/>
            <person name="Earl A."/>
            <person name="Ward D."/>
            <person name="Feldgarden M."/>
            <person name="Gevers D."/>
            <person name="Izard J."/>
            <person name="Blanton J.M."/>
            <person name="Baranova O.V."/>
            <person name="Dewhirst F.E."/>
            <person name="Young S.K."/>
            <person name="Zeng Q."/>
            <person name="Gargeya S."/>
            <person name="Fitzgerald M."/>
            <person name="Haas B."/>
            <person name="Abouelleil A."/>
            <person name="Alvarado L."/>
            <person name="Arachchi H.M."/>
            <person name="Berlin A."/>
            <person name="Brown A."/>
            <person name="Chapman S.B."/>
            <person name="Chen Z."/>
            <person name="Dunbar C."/>
            <person name="Freedman E."/>
            <person name="Gearin G."/>
            <person name="Gellesch M."/>
            <person name="Goldberg J."/>
            <person name="Griggs A."/>
            <person name="Gujja S."/>
            <person name="Heiman D."/>
            <person name="Howarth C."/>
            <person name="Larson L."/>
            <person name="Lui A."/>
            <person name="MacDonald P.J.P."/>
            <person name="Montmayeur A."/>
            <person name="Murphy C."/>
            <person name="Neiman D."/>
            <person name="Pearson M."/>
            <person name="Priest M."/>
            <person name="Roberts A."/>
            <person name="Saif S."/>
            <person name="Shea T."/>
            <person name="Shenoy N."/>
            <person name="Sisk P."/>
            <person name="Stolte C."/>
            <person name="Sykes S."/>
            <person name="Wortman J."/>
            <person name="Nusbaum C."/>
            <person name="Birren B."/>
        </authorList>
    </citation>
    <scope>NUCLEOTIDE SEQUENCE [LARGE SCALE GENOMIC DNA]</scope>
    <source>
        <strain evidence="5 6">ATCC 51276</strain>
    </source>
</reference>
<dbReference type="InterPro" id="IPR015797">
    <property type="entry name" value="NUDIX_hydrolase-like_dom_sf"/>
</dbReference>
<dbReference type="GO" id="GO:0019693">
    <property type="term" value="P:ribose phosphate metabolic process"/>
    <property type="evidence" value="ECO:0007669"/>
    <property type="project" value="TreeGrafter"/>
</dbReference>
<dbReference type="HOGENOM" id="CLU_062658_5_1_9"/>
<dbReference type="InterPro" id="IPR000086">
    <property type="entry name" value="NUDIX_hydrolase_dom"/>
</dbReference>
<dbReference type="SUPFAM" id="SSF55811">
    <property type="entry name" value="Nudix"/>
    <property type="match status" value="1"/>
</dbReference>
<evidence type="ECO:0000256" key="3">
    <source>
        <dbReference type="SAM" id="MobiDB-lite"/>
    </source>
</evidence>
<evidence type="ECO:0000313" key="5">
    <source>
        <dbReference type="EMBL" id="EHI55545.1"/>
    </source>
</evidence>
<evidence type="ECO:0000256" key="1">
    <source>
        <dbReference type="ARBA" id="ARBA00001946"/>
    </source>
</evidence>